<keyword evidence="8" id="KW-0378">Hydrolase</keyword>
<comment type="caution">
    <text evidence="8">The sequence shown here is derived from an EMBL/GenBank/DDBJ whole genome shotgun (WGS) entry which is preliminary data.</text>
</comment>
<dbReference type="Proteomes" id="UP000744980">
    <property type="component" value="Unassembled WGS sequence"/>
</dbReference>
<proteinExistence type="predicted"/>
<dbReference type="AlphaFoldDB" id="A0AAW4FT99"/>
<dbReference type="GO" id="GO:0005886">
    <property type="term" value="C:plasma membrane"/>
    <property type="evidence" value="ECO:0007669"/>
    <property type="project" value="UniProtKB-SubCell"/>
</dbReference>
<reference evidence="8 9" key="1">
    <citation type="submission" date="2020-01" db="EMBL/GenBank/DDBJ databases">
        <title>Draft genome assembly of Ensifer adhaerens T173.</title>
        <authorList>
            <person name="Craig J.E."/>
            <person name="Stinchcombe J.R."/>
        </authorList>
    </citation>
    <scope>NUCLEOTIDE SEQUENCE [LARGE SCALE GENOMIC DNA]</scope>
    <source>
        <strain evidence="8 9">T173</strain>
    </source>
</reference>
<keyword evidence="2" id="KW-1003">Cell membrane</keyword>
<evidence type="ECO:0000313" key="9">
    <source>
        <dbReference type="Proteomes" id="UP000744980"/>
    </source>
</evidence>
<dbReference type="CDD" id="cd16015">
    <property type="entry name" value="LTA_synthase"/>
    <property type="match status" value="1"/>
</dbReference>
<keyword evidence="5 6" id="KW-0472">Membrane</keyword>
<evidence type="ECO:0000256" key="6">
    <source>
        <dbReference type="SAM" id="Phobius"/>
    </source>
</evidence>
<feature type="transmembrane region" description="Helical" evidence="6">
    <location>
        <begin position="102"/>
        <end position="122"/>
    </location>
</feature>
<dbReference type="SUPFAM" id="SSF53649">
    <property type="entry name" value="Alkaline phosphatase-like"/>
    <property type="match status" value="1"/>
</dbReference>
<evidence type="ECO:0000256" key="5">
    <source>
        <dbReference type="ARBA" id="ARBA00023136"/>
    </source>
</evidence>
<evidence type="ECO:0000256" key="2">
    <source>
        <dbReference type="ARBA" id="ARBA00022475"/>
    </source>
</evidence>
<dbReference type="InterPro" id="IPR000917">
    <property type="entry name" value="Sulfatase_N"/>
</dbReference>
<dbReference type="Pfam" id="PF00884">
    <property type="entry name" value="Sulfatase"/>
    <property type="match status" value="1"/>
</dbReference>
<organism evidence="8 9">
    <name type="scientific">Ensifer canadensis</name>
    <dbReference type="NCBI Taxonomy" id="555315"/>
    <lineage>
        <taxon>Bacteria</taxon>
        <taxon>Pseudomonadati</taxon>
        <taxon>Pseudomonadota</taxon>
        <taxon>Alphaproteobacteria</taxon>
        <taxon>Hyphomicrobiales</taxon>
        <taxon>Rhizobiaceae</taxon>
        <taxon>Sinorhizobium/Ensifer group</taxon>
        <taxon>Ensifer</taxon>
    </lineage>
</organism>
<sequence>MKLEKTLANIDSAVARRSRVYAGRPGFAARHAKTLTSARSALFSLSIAAALVFAVELIVRQSMADTVAYFLDPTRPAWTTIGAFFLILLAIDGVFGREHKSAVVLAPLAIIPAIICQQKQVFLSDPLYPTDFLFGRQILELMPVLVKDRPWTAVGIVVGLIAAVTTIGLLLRYAWRNFPKLTRRERIARAAFALPLLFAFWHIMDYNQFSWIRDRLKVIPIMWDQTENYRHNGFALAFAINLPMANVNAPAGYMADAIDRIPVKPLPAGTSHRSKPDVIVLMSESFWDPTRLPNVKLSPDPMPTIREMQSGNVFSPEFGGMTANVEFEALTGFSNAFLPYGSIPYQQYIRNPIPSLATFFRGEGYVSRAIHPFQSWFWNRTAVYKAFGFDTFKSEENMPPMQKRGIFASDESLTKEIIRQADAMDDPFFFFAVTLQGHGPYEPNRYAKNTIKVEGNLPESDRQVLETYAQGVKEADESLKKLMDWAKQRDRETIIVLFGDHLPPLNTVYTNTGFMKGVTAERKGSKDQMKAQHETPLVVWSNKTGPKKNVGTISPAFLSYQILMQSGYEHPYYTGFLGKVHDQYRVVDRYMLIRKNGKDVAEWSRQPKVPALLRDYRFLQHDMMFGKRYSTDRFFKSHADLYAAGF</sequence>
<dbReference type="PANTHER" id="PTHR47371:SF3">
    <property type="entry name" value="PHOSPHOGLYCEROL TRANSFERASE I"/>
    <property type="match status" value="1"/>
</dbReference>
<comment type="subcellular location">
    <subcellularLocation>
        <location evidence="1">Cell membrane</location>
        <topology evidence="1">Multi-pass membrane protein</topology>
    </subcellularLocation>
</comment>
<evidence type="ECO:0000259" key="7">
    <source>
        <dbReference type="Pfam" id="PF00884"/>
    </source>
</evidence>
<gene>
    <name evidence="8" type="ORF">GFB56_27935</name>
</gene>
<keyword evidence="9" id="KW-1185">Reference proteome</keyword>
<feature type="transmembrane region" description="Helical" evidence="6">
    <location>
        <begin position="40"/>
        <end position="58"/>
    </location>
</feature>
<evidence type="ECO:0000256" key="3">
    <source>
        <dbReference type="ARBA" id="ARBA00022692"/>
    </source>
</evidence>
<dbReference type="GO" id="GO:0016787">
    <property type="term" value="F:hydrolase activity"/>
    <property type="evidence" value="ECO:0007669"/>
    <property type="project" value="UniProtKB-KW"/>
</dbReference>
<dbReference type="InterPro" id="IPR050448">
    <property type="entry name" value="OpgB/LTA_synthase_biosynth"/>
</dbReference>
<feature type="transmembrane region" description="Helical" evidence="6">
    <location>
        <begin position="187"/>
        <end position="204"/>
    </location>
</feature>
<dbReference type="PANTHER" id="PTHR47371">
    <property type="entry name" value="LIPOTEICHOIC ACID SYNTHASE"/>
    <property type="match status" value="1"/>
</dbReference>
<accession>A0AAW4FT99</accession>
<evidence type="ECO:0000256" key="1">
    <source>
        <dbReference type="ARBA" id="ARBA00004651"/>
    </source>
</evidence>
<dbReference type="EMBL" id="WXFA01000028">
    <property type="protein sequence ID" value="MBM3094578.1"/>
    <property type="molecule type" value="Genomic_DNA"/>
</dbReference>
<keyword evidence="4 6" id="KW-1133">Transmembrane helix</keyword>
<feature type="domain" description="Sulfatase N-terminal" evidence="7">
    <location>
        <begin position="276"/>
        <end position="565"/>
    </location>
</feature>
<dbReference type="InterPro" id="IPR017850">
    <property type="entry name" value="Alkaline_phosphatase_core_sf"/>
</dbReference>
<evidence type="ECO:0000313" key="8">
    <source>
        <dbReference type="EMBL" id="MBM3094578.1"/>
    </source>
</evidence>
<feature type="transmembrane region" description="Helical" evidence="6">
    <location>
        <begin position="151"/>
        <end position="175"/>
    </location>
</feature>
<name>A0AAW4FT99_9HYPH</name>
<dbReference type="Gene3D" id="3.40.720.10">
    <property type="entry name" value="Alkaline Phosphatase, subunit A"/>
    <property type="match status" value="1"/>
</dbReference>
<feature type="transmembrane region" description="Helical" evidence="6">
    <location>
        <begin position="78"/>
        <end position="95"/>
    </location>
</feature>
<protein>
    <submittedName>
        <fullName evidence="8">Sulfatase-like hydrolase/transferase</fullName>
    </submittedName>
</protein>
<evidence type="ECO:0000256" key="4">
    <source>
        <dbReference type="ARBA" id="ARBA00022989"/>
    </source>
</evidence>
<keyword evidence="3 6" id="KW-0812">Transmembrane</keyword>